<dbReference type="Pfam" id="PF22200">
    <property type="entry name" value="ExsA_N"/>
    <property type="match status" value="1"/>
</dbReference>
<name>A0A3E5BL66_9BACE</name>
<feature type="domain" description="HTH araC/xylS-type" evidence="4">
    <location>
        <begin position="176"/>
        <end position="272"/>
    </location>
</feature>
<dbReference type="Proteomes" id="UP000260983">
    <property type="component" value="Unassembled WGS sequence"/>
</dbReference>
<evidence type="ECO:0000313" key="6">
    <source>
        <dbReference type="Proteomes" id="UP000260983"/>
    </source>
</evidence>
<dbReference type="SMART" id="SM00342">
    <property type="entry name" value="HTH_ARAC"/>
    <property type="match status" value="1"/>
</dbReference>
<dbReference type="InterPro" id="IPR018060">
    <property type="entry name" value="HTH_AraC"/>
</dbReference>
<keyword evidence="3" id="KW-0804">Transcription</keyword>
<dbReference type="Gene3D" id="1.10.10.60">
    <property type="entry name" value="Homeodomain-like"/>
    <property type="match status" value="1"/>
</dbReference>
<organism evidence="5 6">
    <name type="scientific">Bacteroides oleiciplenus</name>
    <dbReference type="NCBI Taxonomy" id="626931"/>
    <lineage>
        <taxon>Bacteria</taxon>
        <taxon>Pseudomonadati</taxon>
        <taxon>Bacteroidota</taxon>
        <taxon>Bacteroidia</taxon>
        <taxon>Bacteroidales</taxon>
        <taxon>Bacteroidaceae</taxon>
        <taxon>Bacteroides</taxon>
    </lineage>
</organism>
<dbReference type="GO" id="GO:0003700">
    <property type="term" value="F:DNA-binding transcription factor activity"/>
    <property type="evidence" value="ECO:0007669"/>
    <property type="project" value="InterPro"/>
</dbReference>
<dbReference type="RefSeq" id="WP_009128661.1">
    <property type="nucleotide sequence ID" value="NZ_CABKRN010000001.1"/>
</dbReference>
<keyword evidence="1" id="KW-0805">Transcription regulation</keyword>
<evidence type="ECO:0000256" key="3">
    <source>
        <dbReference type="ARBA" id="ARBA00023163"/>
    </source>
</evidence>
<sequence length="272" mass="31979">METLKVLDYSNVFIASYFTDDRQCSHSNREHTLIYLCSGELEIEEKGKKTILHKGDCAFMRRDNQMLLQKRVKTGKPYRSVVLKFSRKFLREFYQNLDKSALPEYAKRDKKSLCLLPNGRPDIKSLFESILPYFDSDIKPSEDLLKLKMIEGVYILLNTSKDLYASLFDFTDPWKIDLLEYMNNNYMFDLSLEEMANYTGRSLATFKRDFKKLSDLPPQKWLIKRRLETAHELITTGRKKVTEVCFDVGFKNLSHFSKIYKEMYGISPVNSI</sequence>
<evidence type="ECO:0000256" key="2">
    <source>
        <dbReference type="ARBA" id="ARBA00023125"/>
    </source>
</evidence>
<dbReference type="GO" id="GO:0043565">
    <property type="term" value="F:sequence-specific DNA binding"/>
    <property type="evidence" value="ECO:0007669"/>
    <property type="project" value="InterPro"/>
</dbReference>
<comment type="caution">
    <text evidence="5">The sequence shown here is derived from an EMBL/GenBank/DDBJ whole genome shotgun (WGS) entry which is preliminary data.</text>
</comment>
<evidence type="ECO:0000259" key="4">
    <source>
        <dbReference type="PROSITE" id="PS01124"/>
    </source>
</evidence>
<reference evidence="5 6" key="1">
    <citation type="submission" date="2018-08" db="EMBL/GenBank/DDBJ databases">
        <title>A genome reference for cultivated species of the human gut microbiota.</title>
        <authorList>
            <person name="Zou Y."/>
            <person name="Xue W."/>
            <person name="Luo G."/>
        </authorList>
    </citation>
    <scope>NUCLEOTIDE SEQUENCE [LARGE SCALE GENOMIC DNA]</scope>
    <source>
        <strain evidence="5 6">OM05-15BH</strain>
    </source>
</reference>
<protein>
    <submittedName>
        <fullName evidence="5">AraC family transcriptional regulator</fullName>
    </submittedName>
</protein>
<evidence type="ECO:0000313" key="5">
    <source>
        <dbReference type="EMBL" id="RGN38321.1"/>
    </source>
</evidence>
<dbReference type="PANTHER" id="PTHR43280">
    <property type="entry name" value="ARAC-FAMILY TRANSCRIPTIONAL REGULATOR"/>
    <property type="match status" value="1"/>
</dbReference>
<dbReference type="InterPro" id="IPR054015">
    <property type="entry name" value="ExsA-like_N"/>
</dbReference>
<evidence type="ECO:0000256" key="1">
    <source>
        <dbReference type="ARBA" id="ARBA00023015"/>
    </source>
</evidence>
<accession>A0A3E5BL66</accession>
<dbReference type="PANTHER" id="PTHR43280:SF2">
    <property type="entry name" value="HTH-TYPE TRANSCRIPTIONAL REGULATOR EXSA"/>
    <property type="match status" value="1"/>
</dbReference>
<dbReference type="Pfam" id="PF12833">
    <property type="entry name" value="HTH_18"/>
    <property type="match status" value="1"/>
</dbReference>
<dbReference type="AlphaFoldDB" id="A0A3E5BL66"/>
<dbReference type="InterPro" id="IPR018062">
    <property type="entry name" value="HTH_AraC-typ_CS"/>
</dbReference>
<gene>
    <name evidence="5" type="ORF">DXB65_05705</name>
</gene>
<dbReference type="PROSITE" id="PS01124">
    <property type="entry name" value="HTH_ARAC_FAMILY_2"/>
    <property type="match status" value="1"/>
</dbReference>
<dbReference type="InterPro" id="IPR009057">
    <property type="entry name" value="Homeodomain-like_sf"/>
</dbReference>
<dbReference type="PROSITE" id="PS00041">
    <property type="entry name" value="HTH_ARAC_FAMILY_1"/>
    <property type="match status" value="1"/>
</dbReference>
<keyword evidence="2" id="KW-0238">DNA-binding</keyword>
<dbReference type="EMBL" id="QSUL01000003">
    <property type="protein sequence ID" value="RGN38321.1"/>
    <property type="molecule type" value="Genomic_DNA"/>
</dbReference>
<proteinExistence type="predicted"/>
<dbReference type="SUPFAM" id="SSF46689">
    <property type="entry name" value="Homeodomain-like"/>
    <property type="match status" value="2"/>
</dbReference>